<keyword evidence="5" id="KW-1185">Reference proteome</keyword>
<dbReference type="Gene3D" id="1.10.750.20">
    <property type="entry name" value="SOCS box"/>
    <property type="match status" value="1"/>
</dbReference>
<dbReference type="OrthoDB" id="6419934at2759"/>
<proteinExistence type="predicted"/>
<dbReference type="InterPro" id="IPR036036">
    <property type="entry name" value="SOCS_box-like_dom_sf"/>
</dbReference>
<reference evidence="4 5" key="1">
    <citation type="journal article" date="2010" name="Science">
        <title>Genomic comparison of the ants Camponotus floridanus and Harpegnathos saltator.</title>
        <authorList>
            <person name="Bonasio R."/>
            <person name="Zhang G."/>
            <person name="Ye C."/>
            <person name="Mutti N.S."/>
            <person name="Fang X."/>
            <person name="Qin N."/>
            <person name="Donahue G."/>
            <person name="Yang P."/>
            <person name="Li Q."/>
            <person name="Li C."/>
            <person name="Zhang P."/>
            <person name="Huang Z."/>
            <person name="Berger S.L."/>
            <person name="Reinberg D."/>
            <person name="Wang J."/>
            <person name="Liebig J."/>
        </authorList>
    </citation>
    <scope>NUCLEOTIDE SEQUENCE [LARGE SCALE GENOMIC DNA]</scope>
    <source>
        <strain evidence="5">C129</strain>
    </source>
</reference>
<evidence type="ECO:0000313" key="5">
    <source>
        <dbReference type="Proteomes" id="UP000000311"/>
    </source>
</evidence>
<keyword evidence="2" id="KW-0040">ANK repeat</keyword>
<dbReference type="InterPro" id="IPR039147">
    <property type="entry name" value="ASB17"/>
</dbReference>
<dbReference type="PROSITE" id="PS50225">
    <property type="entry name" value="SOCS"/>
    <property type="match status" value="1"/>
</dbReference>
<dbReference type="PANTHER" id="PTHR20966">
    <property type="entry name" value="ANKYRIN REPEAT AND SOCS BOX PROTEIN 17"/>
    <property type="match status" value="1"/>
</dbReference>
<dbReference type="SMART" id="SM00969">
    <property type="entry name" value="SOCS_box"/>
    <property type="match status" value="1"/>
</dbReference>
<sequence length="117" mass="13554">MEIILSKFSEFEVQPNQEIIYPGHLLTCLKLLLRTVTTVCVRAPDHIGLNVPLYEQYPNLNRNLIPPERNGVCPAELTHLCRYRIRKILHINWALPRGIKSLQIPGSLRNYLDLLQD</sequence>
<dbReference type="GO" id="GO:0035556">
    <property type="term" value="P:intracellular signal transduction"/>
    <property type="evidence" value="ECO:0007669"/>
    <property type="project" value="InterPro"/>
</dbReference>
<feature type="domain" description="SOCS box" evidence="3">
    <location>
        <begin position="59"/>
        <end position="117"/>
    </location>
</feature>
<evidence type="ECO:0000313" key="4">
    <source>
        <dbReference type="EMBL" id="EFN73629.1"/>
    </source>
</evidence>
<dbReference type="Pfam" id="PF07525">
    <property type="entry name" value="SOCS_box"/>
    <property type="match status" value="1"/>
</dbReference>
<name>E1ZYT9_CAMFO</name>
<dbReference type="EMBL" id="GL435242">
    <property type="protein sequence ID" value="EFN73629.1"/>
    <property type="molecule type" value="Genomic_DNA"/>
</dbReference>
<evidence type="ECO:0000256" key="2">
    <source>
        <dbReference type="ARBA" id="ARBA00023043"/>
    </source>
</evidence>
<dbReference type="InterPro" id="IPR001496">
    <property type="entry name" value="SOCS_box"/>
</dbReference>
<protein>
    <recommendedName>
        <fullName evidence="3">SOCS box domain-containing protein</fullName>
    </recommendedName>
</protein>
<organism evidence="5">
    <name type="scientific">Camponotus floridanus</name>
    <name type="common">Florida carpenter ant</name>
    <dbReference type="NCBI Taxonomy" id="104421"/>
    <lineage>
        <taxon>Eukaryota</taxon>
        <taxon>Metazoa</taxon>
        <taxon>Ecdysozoa</taxon>
        <taxon>Arthropoda</taxon>
        <taxon>Hexapoda</taxon>
        <taxon>Insecta</taxon>
        <taxon>Pterygota</taxon>
        <taxon>Neoptera</taxon>
        <taxon>Endopterygota</taxon>
        <taxon>Hymenoptera</taxon>
        <taxon>Apocrita</taxon>
        <taxon>Aculeata</taxon>
        <taxon>Formicoidea</taxon>
        <taxon>Formicidae</taxon>
        <taxon>Formicinae</taxon>
        <taxon>Camponotus</taxon>
    </lineage>
</organism>
<dbReference type="InParanoid" id="E1ZYT9"/>
<gene>
    <name evidence="4" type="ORF">EAG_08426</name>
</gene>
<evidence type="ECO:0000256" key="1">
    <source>
        <dbReference type="ARBA" id="ARBA00022786"/>
    </source>
</evidence>
<keyword evidence="1" id="KW-0833">Ubl conjugation pathway</keyword>
<dbReference type="PANTHER" id="PTHR20966:SF2">
    <property type="entry name" value="ANKYRIN REPEAT AND SOCS BOX PROTEIN 17"/>
    <property type="match status" value="1"/>
</dbReference>
<dbReference type="AlphaFoldDB" id="E1ZYT9"/>
<evidence type="ECO:0000259" key="3">
    <source>
        <dbReference type="PROSITE" id="PS50225"/>
    </source>
</evidence>
<dbReference type="SUPFAM" id="SSF158235">
    <property type="entry name" value="SOCS box-like"/>
    <property type="match status" value="1"/>
</dbReference>
<accession>E1ZYT9</accession>
<dbReference type="Proteomes" id="UP000000311">
    <property type="component" value="Unassembled WGS sequence"/>
</dbReference>